<keyword evidence="1" id="KW-0147">Chitin-binding</keyword>
<dbReference type="Gene3D" id="3.10.350.10">
    <property type="entry name" value="LysM domain"/>
    <property type="match status" value="2"/>
</dbReference>
<dbReference type="GeneID" id="25989035"/>
<evidence type="ECO:0000256" key="2">
    <source>
        <dbReference type="ARBA" id="ARBA00023026"/>
    </source>
</evidence>
<feature type="domain" description="LysM" evidence="4">
    <location>
        <begin position="29"/>
        <end position="76"/>
    </location>
</feature>
<dbReference type="InterPro" id="IPR018392">
    <property type="entry name" value="LysM"/>
</dbReference>
<keyword evidence="2" id="KW-0843">Virulence</keyword>
<dbReference type="Pfam" id="PF01476">
    <property type="entry name" value="LysM"/>
    <property type="match status" value="2"/>
</dbReference>
<dbReference type="SUPFAM" id="SSF54106">
    <property type="entry name" value="LysM domain"/>
    <property type="match status" value="2"/>
</dbReference>
<dbReference type="SMART" id="SM00257">
    <property type="entry name" value="LysM"/>
    <property type="match status" value="2"/>
</dbReference>
<evidence type="ECO:0000259" key="4">
    <source>
        <dbReference type="PROSITE" id="PS51782"/>
    </source>
</evidence>
<protein>
    <recommendedName>
        <fullName evidence="4">LysM domain-containing protein</fullName>
    </recommendedName>
</protein>
<feature type="signal peptide" evidence="3">
    <location>
        <begin position="1"/>
        <end position="17"/>
    </location>
</feature>
<dbReference type="InterPro" id="IPR036779">
    <property type="entry name" value="LysM_dom_sf"/>
</dbReference>
<organism evidence="5 6">
    <name type="scientific">Trichosporon asahii var. asahii (strain ATCC 90039 / CBS 2479 / JCM 2466 / KCTC 7840 / NBRC 103889/ NCYC 2677 / UAMH 7654)</name>
    <name type="common">Yeast</name>
    <dbReference type="NCBI Taxonomy" id="1186058"/>
    <lineage>
        <taxon>Eukaryota</taxon>
        <taxon>Fungi</taxon>
        <taxon>Dikarya</taxon>
        <taxon>Basidiomycota</taxon>
        <taxon>Agaricomycotina</taxon>
        <taxon>Tremellomycetes</taxon>
        <taxon>Trichosporonales</taxon>
        <taxon>Trichosporonaceae</taxon>
        <taxon>Trichosporon</taxon>
    </lineage>
</organism>
<reference evidence="5 6" key="1">
    <citation type="journal article" date="2012" name="Eukaryot. Cell">
        <title>Draft genome sequence of CBS 2479, the standard type strain of Trichosporon asahii.</title>
        <authorList>
            <person name="Yang R.Y."/>
            <person name="Li H.T."/>
            <person name="Zhu H."/>
            <person name="Zhou G.P."/>
            <person name="Wang M."/>
            <person name="Wang L."/>
        </authorList>
    </citation>
    <scope>NUCLEOTIDE SEQUENCE [LARGE SCALE GENOMIC DNA]</scope>
    <source>
        <strain evidence="6">ATCC 90039 / CBS 2479 / JCM 2466 / KCTC 7840 / NCYC 2677 / UAMH 7654</strain>
    </source>
</reference>
<comment type="caution">
    <text evidence="5">The sequence shown here is derived from an EMBL/GenBank/DDBJ whole genome shotgun (WGS) entry which is preliminary data.</text>
</comment>
<evidence type="ECO:0000313" key="5">
    <source>
        <dbReference type="EMBL" id="EJT45977.1"/>
    </source>
</evidence>
<keyword evidence="3" id="KW-0732">Signal</keyword>
<proteinExistence type="predicted"/>
<dbReference type="PROSITE" id="PS51782">
    <property type="entry name" value="LYSM"/>
    <property type="match status" value="2"/>
</dbReference>
<name>J6ETA5_TRIAS</name>
<dbReference type="HOGENOM" id="CLU_010591_6_1_1"/>
<evidence type="ECO:0000256" key="3">
    <source>
        <dbReference type="SAM" id="SignalP"/>
    </source>
</evidence>
<dbReference type="AlphaFoldDB" id="J6ETA5"/>
<dbReference type="OrthoDB" id="5985073at2759"/>
<dbReference type="GO" id="GO:0008061">
    <property type="term" value="F:chitin binding"/>
    <property type="evidence" value="ECO:0007669"/>
    <property type="project" value="UniProtKB-KW"/>
</dbReference>
<dbReference type="PANTHER" id="PTHR34997">
    <property type="entry name" value="AM15"/>
    <property type="match status" value="1"/>
</dbReference>
<gene>
    <name evidence="5" type="ORF">A1Q1_05523</name>
</gene>
<evidence type="ECO:0000256" key="1">
    <source>
        <dbReference type="ARBA" id="ARBA00022669"/>
    </source>
</evidence>
<dbReference type="VEuPathDB" id="FungiDB:A1Q1_05523"/>
<dbReference type="PANTHER" id="PTHR34997:SF1">
    <property type="entry name" value="PEPTIDOGLYCAN-BINDING LYSIN DOMAIN"/>
    <property type="match status" value="1"/>
</dbReference>
<dbReference type="InterPro" id="IPR052210">
    <property type="entry name" value="LysM1-like"/>
</dbReference>
<accession>J6ETA5</accession>
<feature type="chain" id="PRO_5003787194" description="LysM domain-containing protein" evidence="3">
    <location>
        <begin position="18"/>
        <end position="165"/>
    </location>
</feature>
<dbReference type="CDD" id="cd00118">
    <property type="entry name" value="LysM"/>
    <property type="match status" value="2"/>
</dbReference>
<sequence length="165" mass="18048">MLAFVFSALPLLALVAADDVAPVDERCARTVIVEAGDTCDFISTKYGASTFQLSHVNPLSIDEACEQLQIGSELCLGFEGSDCSKIHTVVEGDTCGHLIDVYGMDDATLRQNNPQINDECTNIYIGEVLCVDTQAFEYPEFDQEKFEIVAETYLPFCDQVGEESA</sequence>
<dbReference type="Proteomes" id="UP000002748">
    <property type="component" value="Unassembled WGS sequence"/>
</dbReference>
<dbReference type="KEGG" id="tasa:A1Q1_05523"/>
<feature type="domain" description="LysM" evidence="4">
    <location>
        <begin position="85"/>
        <end position="131"/>
    </location>
</feature>
<dbReference type="RefSeq" id="XP_014177675.1">
    <property type="nucleotide sequence ID" value="XM_014322200.1"/>
</dbReference>
<dbReference type="EMBL" id="ALBS01000312">
    <property type="protein sequence ID" value="EJT45977.1"/>
    <property type="molecule type" value="Genomic_DNA"/>
</dbReference>
<evidence type="ECO:0000313" key="6">
    <source>
        <dbReference type="Proteomes" id="UP000002748"/>
    </source>
</evidence>